<proteinExistence type="predicted"/>
<dbReference type="Proteomes" id="UP001333110">
    <property type="component" value="Unassembled WGS sequence"/>
</dbReference>
<reference evidence="2 3" key="1">
    <citation type="journal article" date="2023" name="J. Hered.">
        <title>Chromosome-level genome of the wood stork (Mycteria americana) provides insight into avian chromosome evolution.</title>
        <authorList>
            <person name="Flamio R. Jr."/>
            <person name="Ramstad K.M."/>
        </authorList>
    </citation>
    <scope>NUCLEOTIDE SEQUENCE [LARGE SCALE GENOMIC DNA]</scope>
    <source>
        <strain evidence="2">JAX WOST 10</strain>
    </source>
</reference>
<keyword evidence="3" id="KW-1185">Reference proteome</keyword>
<dbReference type="PANTHER" id="PTHR33395:SF22">
    <property type="entry name" value="REVERSE TRANSCRIPTASE DOMAIN-CONTAINING PROTEIN"/>
    <property type="match status" value="1"/>
</dbReference>
<evidence type="ECO:0008006" key="4">
    <source>
        <dbReference type="Google" id="ProtNLM"/>
    </source>
</evidence>
<accession>A0AAN7RNC2</accession>
<dbReference type="GO" id="GO:0061343">
    <property type="term" value="P:cell adhesion involved in heart morphogenesis"/>
    <property type="evidence" value="ECO:0007669"/>
    <property type="project" value="TreeGrafter"/>
</dbReference>
<dbReference type="PANTHER" id="PTHR33395">
    <property type="entry name" value="TRANSCRIPTASE, PUTATIVE-RELATED-RELATED"/>
    <property type="match status" value="1"/>
</dbReference>
<feature type="region of interest" description="Disordered" evidence="1">
    <location>
        <begin position="128"/>
        <end position="169"/>
    </location>
</feature>
<organism evidence="2 3">
    <name type="scientific">Mycteria americana</name>
    <name type="common">Wood stork</name>
    <dbReference type="NCBI Taxonomy" id="33587"/>
    <lineage>
        <taxon>Eukaryota</taxon>
        <taxon>Metazoa</taxon>
        <taxon>Chordata</taxon>
        <taxon>Craniata</taxon>
        <taxon>Vertebrata</taxon>
        <taxon>Euteleostomi</taxon>
        <taxon>Archelosauria</taxon>
        <taxon>Archosauria</taxon>
        <taxon>Dinosauria</taxon>
        <taxon>Saurischia</taxon>
        <taxon>Theropoda</taxon>
        <taxon>Coelurosauria</taxon>
        <taxon>Aves</taxon>
        <taxon>Neognathae</taxon>
        <taxon>Neoaves</taxon>
        <taxon>Aequornithes</taxon>
        <taxon>Ciconiiformes</taxon>
        <taxon>Ciconiidae</taxon>
        <taxon>Mycteria</taxon>
    </lineage>
</organism>
<gene>
    <name evidence="2" type="ORF">QYF61_016972</name>
</gene>
<dbReference type="EMBL" id="JAUNZN010000021">
    <property type="protein sequence ID" value="KAK4809540.1"/>
    <property type="molecule type" value="Genomic_DNA"/>
</dbReference>
<evidence type="ECO:0000313" key="3">
    <source>
        <dbReference type="Proteomes" id="UP001333110"/>
    </source>
</evidence>
<protein>
    <recommendedName>
        <fullName evidence="4">Rna-directed dna polymerase from mobile element jockey-like</fullName>
    </recommendedName>
</protein>
<dbReference type="AlphaFoldDB" id="A0AAN7RNC2"/>
<evidence type="ECO:0000313" key="2">
    <source>
        <dbReference type="EMBL" id="KAK4809540.1"/>
    </source>
</evidence>
<dbReference type="InterPro" id="IPR036691">
    <property type="entry name" value="Endo/exonu/phosph_ase_sf"/>
</dbReference>
<comment type="caution">
    <text evidence="2">The sequence shown here is derived from an EMBL/GenBank/DDBJ whole genome shotgun (WGS) entry which is preliminary data.</text>
</comment>
<feature type="region of interest" description="Disordered" evidence="1">
    <location>
        <begin position="1"/>
        <end position="20"/>
    </location>
</feature>
<name>A0AAN7RNC2_MYCAM</name>
<sequence length="444" mass="49716">MDVSETTEAPENSHAAGSTAQLKRIYTKARSVGNQQEELEAIVQQESCDRVAITETWRDDSRSWSAAMDGYQPFRRERQGRRGGGVAPYIRERFDCPELNDGDDRVECLWVRIGGKASEADVMVSAGTQHSGEESVQEVPEGVEEETFLTQPSRTGGRRDGWRPSWVRPSQNDRAFDSWRSTEGVSRTATLDFQRAGLGLCRRLPTEPLGKGAVPRGKGARHGWTSFNIKETVKAQEQAVPTCRKTSRRGGPPAWLHRGFGWNAGEKGRVYDLWQKGQGTREGYKGVVRVRRERIRRAKAQLELDLAAAITDNTKCFYAYISNKRRAKENLHRLWDVGGNAVTKAEEEAESDQLFSGYPAPELEDGDGEQNAAPIIQGEIVRDLLHHLGTHRSMGLDGIHPRVLRELAEVLTKPLPILYQQSWLTGEVPGDWRSANVTPVYRKG</sequence>
<evidence type="ECO:0000256" key="1">
    <source>
        <dbReference type="SAM" id="MobiDB-lite"/>
    </source>
</evidence>
<dbReference type="GO" id="GO:0031012">
    <property type="term" value="C:extracellular matrix"/>
    <property type="evidence" value="ECO:0007669"/>
    <property type="project" value="TreeGrafter"/>
</dbReference>
<dbReference type="Gene3D" id="3.60.10.10">
    <property type="entry name" value="Endonuclease/exonuclease/phosphatase"/>
    <property type="match status" value="1"/>
</dbReference>
<dbReference type="GO" id="GO:0007508">
    <property type="term" value="P:larval heart development"/>
    <property type="evidence" value="ECO:0007669"/>
    <property type="project" value="TreeGrafter"/>
</dbReference>